<keyword evidence="10" id="KW-1185">Reference proteome</keyword>
<reference evidence="10" key="1">
    <citation type="submission" date="2016-09" db="EMBL/GenBank/DDBJ databases">
        <authorList>
            <person name="Varghese N."/>
            <person name="Submissions S."/>
        </authorList>
    </citation>
    <scope>NUCLEOTIDE SEQUENCE [LARGE SCALE GENOMIC DNA]</scope>
    <source>
        <strain evidence="10">ANC 4422</strain>
    </source>
</reference>
<name>A0A1G6GSZ8_9GAMM</name>
<sequence length="734" mass="83536">MNSPQRLSTYWVTCADGLEPLLEEEIAHLGATNVERKAGRLIFKGTLETAYRICMWSRLASRVVMPIYEHDIEQNHDVRDVAEELFEGAVNFDWSLIFAPQSTFAIRLHVERDVKVNSQFATLRVKDGVVDNFMENVGRRPSIDIKQPEITLYVLAGKTSHIYCLDLSGDSLHKRGYRHYMTDAPIKENLAAAILHKAKLLERKPAVVLDPMCGSGTFIIESLMILTDRAPGLVRRFGFNGWHGHDHDLWMSIKAEATERHATALLKPLPRFYAYDADWDAVKATKNNIVAAGFESILDQIQVEERTLADWPDFNLSDNEQAFIVTNPPYGERLGDKASNRAVYLGISALLQKAFPNQYAAIIAAQIEEADVLAFNEPQTLRLMNGKLPIYVRFGTIKPLVNNTPFLARWQNQPVELEEAQDFTNRLQKNMVALKKWAVKDGVYCLRLYDADLPDFNVAVDLYGDRLHVQEYAPPKTIDPEKAKKRFNLALAALRAVTGLGREAIFIKTRARQSGKTQYEKQSTVSKRFVVKEGKANILVNLTDYLDTGLFLDHRPIRLRIASEVKGKHFLNLYSYTSTASVHAALGGAASTTSVDLSNTYLNWSKENFVLNGLTVDHADEQHMFFAADCFEWLKEGHEQYDMIFIDPPTFSNSKKFHGTFDVQRDHLSLLKRAMNRLSSDGTLYFSNNYRGFEMNEEIEAMFDVEEITQDTIGPDFKRNQKIHRAWKIKHFAV</sequence>
<evidence type="ECO:0000259" key="8">
    <source>
        <dbReference type="PROSITE" id="PS51165"/>
    </source>
</evidence>
<proteinExistence type="inferred from homology"/>
<evidence type="ECO:0000256" key="5">
    <source>
        <dbReference type="ARBA" id="ARBA00022691"/>
    </source>
</evidence>
<dbReference type="GO" id="GO:0070043">
    <property type="term" value="F:rRNA (guanine-N7-)-methyltransferase activity"/>
    <property type="evidence" value="ECO:0007669"/>
    <property type="project" value="UniProtKB-UniRule"/>
</dbReference>
<evidence type="ECO:0000256" key="2">
    <source>
        <dbReference type="ARBA" id="ARBA00022552"/>
    </source>
</evidence>
<comment type="subcellular location">
    <subcellularLocation>
        <location evidence="6">Cytoplasm</location>
    </subcellularLocation>
</comment>
<dbReference type="SMART" id="SM00981">
    <property type="entry name" value="THUMP"/>
    <property type="match status" value="1"/>
</dbReference>
<dbReference type="InterPro" id="IPR019614">
    <property type="entry name" value="SAM-dep_methyl-trfase"/>
</dbReference>
<dbReference type="InterPro" id="IPR029063">
    <property type="entry name" value="SAM-dependent_MTases_sf"/>
</dbReference>
<dbReference type="EC" id="2.1.1.173" evidence="6"/>
<dbReference type="PROSITE" id="PS00092">
    <property type="entry name" value="N6_MTASE"/>
    <property type="match status" value="1"/>
</dbReference>
<dbReference type="STRING" id="1219383.SAMN05421733_102113"/>
<keyword evidence="1 6" id="KW-0963">Cytoplasm</keyword>
<dbReference type="OrthoDB" id="9809404at2"/>
<evidence type="ECO:0000256" key="7">
    <source>
        <dbReference type="PROSITE-ProRule" id="PRU00529"/>
    </source>
</evidence>
<dbReference type="EC" id="2.1.1.264" evidence="6"/>
<dbReference type="PANTHER" id="PTHR47313">
    <property type="entry name" value="RIBOSOMAL RNA LARGE SUBUNIT METHYLTRANSFERASE K/L"/>
    <property type="match status" value="1"/>
</dbReference>
<dbReference type="Gene3D" id="3.30.750.80">
    <property type="entry name" value="RNA methyltransferase domain (HRMD) like"/>
    <property type="match status" value="1"/>
</dbReference>
<dbReference type="CDD" id="cd02440">
    <property type="entry name" value="AdoMet_MTases"/>
    <property type="match status" value="1"/>
</dbReference>
<accession>A0A1G6GSZ8</accession>
<dbReference type="PANTHER" id="PTHR47313:SF1">
    <property type="entry name" value="RIBOSOMAL RNA LARGE SUBUNIT METHYLTRANSFERASE K_L"/>
    <property type="match status" value="1"/>
</dbReference>
<dbReference type="Pfam" id="PF02926">
    <property type="entry name" value="THUMP"/>
    <property type="match status" value="1"/>
</dbReference>
<evidence type="ECO:0000313" key="10">
    <source>
        <dbReference type="Proteomes" id="UP000242501"/>
    </source>
</evidence>
<dbReference type="PROSITE" id="PS01261">
    <property type="entry name" value="UPF0020"/>
    <property type="match status" value="1"/>
</dbReference>
<dbReference type="InterPro" id="IPR017244">
    <property type="entry name" value="23SrRNA_methyltr_KL"/>
</dbReference>
<evidence type="ECO:0000313" key="9">
    <source>
        <dbReference type="EMBL" id="SDB84805.1"/>
    </source>
</evidence>
<dbReference type="GO" id="GO:0005737">
    <property type="term" value="C:cytoplasm"/>
    <property type="evidence" value="ECO:0007669"/>
    <property type="project" value="UniProtKB-SubCell"/>
</dbReference>
<gene>
    <name evidence="6" type="primary">rlmL</name>
    <name evidence="9" type="ORF">SAMN05421733_102113</name>
</gene>
<evidence type="ECO:0000256" key="6">
    <source>
        <dbReference type="HAMAP-Rule" id="MF_01858"/>
    </source>
</evidence>
<comment type="function">
    <text evidence="6">Specifically methylates the guanine in position 2445 (m2G2445) and the guanine in position 2069 (m7G2069) of 23S rRNA.</text>
</comment>
<feature type="domain" description="THUMP" evidence="8">
    <location>
        <begin position="49"/>
        <end position="167"/>
    </location>
</feature>
<comment type="similarity">
    <text evidence="6">Belongs to the methyltransferase superfamily. RlmKL family.</text>
</comment>
<dbReference type="Pfam" id="PF10672">
    <property type="entry name" value="Methyltrans_SAM"/>
    <property type="match status" value="1"/>
</dbReference>
<dbReference type="GO" id="GO:0003723">
    <property type="term" value="F:RNA binding"/>
    <property type="evidence" value="ECO:0007669"/>
    <property type="project" value="UniProtKB-UniRule"/>
</dbReference>
<dbReference type="GO" id="GO:0052915">
    <property type="term" value="F:23S rRNA (guanine(2445)-N(2))-methyltransferase activity"/>
    <property type="evidence" value="ECO:0007669"/>
    <property type="project" value="UniProtKB-UniRule"/>
</dbReference>
<dbReference type="AlphaFoldDB" id="A0A1G6GSZ8"/>
<dbReference type="SUPFAM" id="SSF53335">
    <property type="entry name" value="S-adenosyl-L-methionine-dependent methyltransferases"/>
    <property type="match status" value="2"/>
</dbReference>
<keyword evidence="3 6" id="KW-0489">Methyltransferase</keyword>
<dbReference type="RefSeq" id="WP_092746807.1">
    <property type="nucleotide sequence ID" value="NZ_FMYL01000002.1"/>
</dbReference>
<dbReference type="NCBIfam" id="NF008748">
    <property type="entry name" value="PRK11783.1"/>
    <property type="match status" value="1"/>
</dbReference>
<comment type="catalytic activity">
    <reaction evidence="6">
        <text>guanosine(2069) in 23S rRNA + S-adenosyl-L-methionine = N(2)-methylguanosine(2069) in 23S rRNA + S-adenosyl-L-homocysteine + H(+)</text>
        <dbReference type="Rhea" id="RHEA:43772"/>
        <dbReference type="Rhea" id="RHEA-COMP:10688"/>
        <dbReference type="Rhea" id="RHEA-COMP:10689"/>
        <dbReference type="ChEBI" id="CHEBI:15378"/>
        <dbReference type="ChEBI" id="CHEBI:57856"/>
        <dbReference type="ChEBI" id="CHEBI:59789"/>
        <dbReference type="ChEBI" id="CHEBI:74269"/>
        <dbReference type="ChEBI" id="CHEBI:74481"/>
        <dbReference type="EC" id="2.1.1.264"/>
    </reaction>
</comment>
<dbReference type="Proteomes" id="UP000242501">
    <property type="component" value="Unassembled WGS sequence"/>
</dbReference>
<evidence type="ECO:0000256" key="3">
    <source>
        <dbReference type="ARBA" id="ARBA00022603"/>
    </source>
</evidence>
<dbReference type="Pfam" id="PF22020">
    <property type="entry name" value="RlmL_1st"/>
    <property type="match status" value="1"/>
</dbReference>
<dbReference type="InterPro" id="IPR053943">
    <property type="entry name" value="RlmKL-like_Mtase_CS"/>
</dbReference>
<dbReference type="PRINTS" id="PR00507">
    <property type="entry name" value="N12N6MTFRASE"/>
</dbReference>
<dbReference type="InterPro" id="IPR000241">
    <property type="entry name" value="RlmKL-like_Mtase"/>
</dbReference>
<evidence type="ECO:0000256" key="1">
    <source>
        <dbReference type="ARBA" id="ARBA00022490"/>
    </source>
</evidence>
<dbReference type="Gene3D" id="3.40.50.150">
    <property type="entry name" value="Vaccinia Virus protein VP39"/>
    <property type="match status" value="2"/>
</dbReference>
<dbReference type="Pfam" id="PF01170">
    <property type="entry name" value="UPF0020"/>
    <property type="match status" value="1"/>
</dbReference>
<keyword evidence="2 6" id="KW-0698">rRNA processing</keyword>
<dbReference type="CDD" id="cd11715">
    <property type="entry name" value="THUMP_AdoMetMT"/>
    <property type="match status" value="1"/>
</dbReference>
<dbReference type="InterPro" id="IPR004114">
    <property type="entry name" value="THUMP_dom"/>
</dbReference>
<comment type="catalytic activity">
    <reaction evidence="6">
        <text>guanosine(2445) in 23S rRNA + S-adenosyl-L-methionine = N(2)-methylguanosine(2445) in 23S rRNA + S-adenosyl-L-homocysteine + H(+)</text>
        <dbReference type="Rhea" id="RHEA:42740"/>
        <dbReference type="Rhea" id="RHEA-COMP:10215"/>
        <dbReference type="Rhea" id="RHEA-COMP:10216"/>
        <dbReference type="ChEBI" id="CHEBI:15378"/>
        <dbReference type="ChEBI" id="CHEBI:57856"/>
        <dbReference type="ChEBI" id="CHEBI:59789"/>
        <dbReference type="ChEBI" id="CHEBI:74269"/>
        <dbReference type="ChEBI" id="CHEBI:74481"/>
        <dbReference type="EC" id="2.1.1.173"/>
    </reaction>
</comment>
<dbReference type="PROSITE" id="PS51165">
    <property type="entry name" value="THUMP"/>
    <property type="match status" value="1"/>
</dbReference>
<evidence type="ECO:0000256" key="4">
    <source>
        <dbReference type="ARBA" id="ARBA00022679"/>
    </source>
</evidence>
<protein>
    <recommendedName>
        <fullName evidence="6">Ribosomal RNA large subunit methyltransferase K/L</fullName>
    </recommendedName>
    <domain>
        <recommendedName>
            <fullName evidence="6">23S rRNA m2G2445 methyltransferase</fullName>
            <ecNumber evidence="6">2.1.1.173</ecNumber>
        </recommendedName>
        <alternativeName>
            <fullName evidence="6">rRNA (guanine-N(2)-)-methyltransferase RlmL</fullName>
        </alternativeName>
    </domain>
    <domain>
        <recommendedName>
            <fullName evidence="6">23S rRNA m7G2069 methyltransferase</fullName>
            <ecNumber evidence="6">2.1.1.264</ecNumber>
        </recommendedName>
        <alternativeName>
            <fullName evidence="6">rRNA (guanine-N(7)-)-methyltransferase RlmK</fullName>
        </alternativeName>
    </domain>
</protein>
<keyword evidence="4 6" id="KW-0808">Transferase</keyword>
<keyword evidence="7" id="KW-0694">RNA-binding</keyword>
<dbReference type="EMBL" id="FMYL01000002">
    <property type="protein sequence ID" value="SDB84805.1"/>
    <property type="molecule type" value="Genomic_DNA"/>
</dbReference>
<dbReference type="InterPro" id="IPR054170">
    <property type="entry name" value="RlmL_1st"/>
</dbReference>
<dbReference type="HAMAP" id="MF_01858">
    <property type="entry name" value="23SrRNA_methyltr_KL"/>
    <property type="match status" value="1"/>
</dbReference>
<keyword evidence="5 6" id="KW-0949">S-adenosyl-L-methionine</keyword>
<dbReference type="Gene3D" id="3.30.2130.30">
    <property type="match status" value="1"/>
</dbReference>
<dbReference type="InterPro" id="IPR002052">
    <property type="entry name" value="DNA_methylase_N6_adenine_CS"/>
</dbReference>
<organism evidence="9 10">
    <name type="scientific">Acinetobacter boissieri</name>
    <dbReference type="NCBI Taxonomy" id="1219383"/>
    <lineage>
        <taxon>Bacteria</taxon>
        <taxon>Pseudomonadati</taxon>
        <taxon>Pseudomonadota</taxon>
        <taxon>Gammaproteobacteria</taxon>
        <taxon>Moraxellales</taxon>
        <taxon>Moraxellaceae</taxon>
        <taxon>Acinetobacter</taxon>
    </lineage>
</organism>
<dbReference type="PIRSF" id="PIRSF037618">
    <property type="entry name" value="RNA_Mtase_bacteria_prd"/>
    <property type="match status" value="1"/>
</dbReference>